<dbReference type="eggNOG" id="ENOG502RNUV">
    <property type="taxonomic scope" value="Eukaryota"/>
</dbReference>
<dbReference type="HOGENOM" id="CLU_178661_1_0_1"/>
<evidence type="ECO:0000256" key="1">
    <source>
        <dbReference type="SAM" id="MobiDB-lite"/>
    </source>
</evidence>
<accession>F0XUA0</accession>
<dbReference type="AlphaFoldDB" id="F0XUA0"/>
<proteinExistence type="predicted"/>
<dbReference type="Proteomes" id="UP000007796">
    <property type="component" value="Unassembled WGS sequence"/>
</dbReference>
<evidence type="ECO:0000313" key="3">
    <source>
        <dbReference type="Proteomes" id="UP000007796"/>
    </source>
</evidence>
<organism evidence="3">
    <name type="scientific">Grosmannia clavigera (strain kw1407 / UAMH 11150)</name>
    <name type="common">Blue stain fungus</name>
    <name type="synonym">Graphiocladiella clavigera</name>
    <dbReference type="NCBI Taxonomy" id="655863"/>
    <lineage>
        <taxon>Eukaryota</taxon>
        <taxon>Fungi</taxon>
        <taxon>Dikarya</taxon>
        <taxon>Ascomycota</taxon>
        <taxon>Pezizomycotina</taxon>
        <taxon>Sordariomycetes</taxon>
        <taxon>Sordariomycetidae</taxon>
        <taxon>Ophiostomatales</taxon>
        <taxon>Ophiostomataceae</taxon>
        <taxon>Leptographium</taxon>
    </lineage>
</organism>
<name>F0XUA0_GROCL</name>
<dbReference type="GeneID" id="25977690"/>
<dbReference type="EMBL" id="GL630006">
    <property type="protein sequence ID" value="EFW98623.1"/>
    <property type="molecule type" value="Genomic_DNA"/>
</dbReference>
<reference evidence="2 3" key="1">
    <citation type="journal article" date="2011" name="Proc. Natl. Acad. Sci. U.S.A.">
        <title>Genome and transcriptome analyses of the mountain pine beetle-fungal symbiont Grosmannia clavigera, a lodgepole pine pathogen.</title>
        <authorList>
            <person name="DiGuistini S."/>
            <person name="Wang Y."/>
            <person name="Liao N.Y."/>
            <person name="Taylor G."/>
            <person name="Tanguay P."/>
            <person name="Feau N."/>
            <person name="Henrissat B."/>
            <person name="Chan S.K."/>
            <person name="Hesse-Orce U."/>
            <person name="Alamouti S.M."/>
            <person name="Tsui C.K.M."/>
            <person name="Docking R.T."/>
            <person name="Levasseur A."/>
            <person name="Haridas S."/>
            <person name="Robertson G."/>
            <person name="Birol I."/>
            <person name="Holt R.A."/>
            <person name="Marra M.A."/>
            <person name="Hamelin R.C."/>
            <person name="Hirst M."/>
            <person name="Jones S.J.M."/>
            <person name="Bohlmann J."/>
            <person name="Breuil C."/>
        </authorList>
    </citation>
    <scope>NUCLEOTIDE SEQUENCE [LARGE SCALE GENOMIC DNA]</scope>
    <source>
        <strain evidence="3">kw1407 / UAMH 11150</strain>
    </source>
</reference>
<dbReference type="RefSeq" id="XP_014168106.1">
    <property type="nucleotide sequence ID" value="XM_014312631.1"/>
</dbReference>
<dbReference type="InParanoid" id="F0XUA0"/>
<gene>
    <name evidence="2" type="ORF">CMQ_4475</name>
</gene>
<protein>
    <recommendedName>
        <fullName evidence="4">Cysteine-rich transmembrane CYSTM domain-containing protein</fullName>
    </recommendedName>
</protein>
<keyword evidence="3" id="KW-1185">Reference proteome</keyword>
<evidence type="ECO:0000313" key="2">
    <source>
        <dbReference type="EMBL" id="EFW98623.1"/>
    </source>
</evidence>
<evidence type="ECO:0008006" key="4">
    <source>
        <dbReference type="Google" id="ProtNLM"/>
    </source>
</evidence>
<dbReference type="OrthoDB" id="10455408at2759"/>
<sequence length="66" mass="7094">MDAPTKTVTMEPTAAKNAEMRPVEQPARVEPMSIDNVNMRGGDEGEEVCCGLCAAFACFECCKCCC</sequence>
<feature type="compositionally biased region" description="Polar residues" evidence="1">
    <location>
        <begin position="1"/>
        <end position="10"/>
    </location>
</feature>
<feature type="region of interest" description="Disordered" evidence="1">
    <location>
        <begin position="1"/>
        <end position="28"/>
    </location>
</feature>